<proteinExistence type="predicted"/>
<gene>
    <name evidence="2" type="ORF">EG68_08497</name>
</gene>
<feature type="region of interest" description="Disordered" evidence="1">
    <location>
        <begin position="53"/>
        <end position="115"/>
    </location>
</feature>
<reference evidence="2" key="1">
    <citation type="submission" date="2019-07" db="EMBL/GenBank/DDBJ databases">
        <title>Annotation for the trematode Paragonimus miyazaki's.</title>
        <authorList>
            <person name="Choi Y.-J."/>
        </authorList>
    </citation>
    <scope>NUCLEOTIDE SEQUENCE</scope>
    <source>
        <strain evidence="2">Japan</strain>
    </source>
</reference>
<accession>A0A8S9YIB1</accession>
<dbReference type="Proteomes" id="UP000822476">
    <property type="component" value="Unassembled WGS sequence"/>
</dbReference>
<evidence type="ECO:0000256" key="1">
    <source>
        <dbReference type="SAM" id="MobiDB-lite"/>
    </source>
</evidence>
<keyword evidence="3" id="KW-1185">Reference proteome</keyword>
<protein>
    <submittedName>
        <fullName evidence="2">Uncharacterized protein</fullName>
    </submittedName>
</protein>
<comment type="caution">
    <text evidence="2">The sequence shown here is derived from an EMBL/GenBank/DDBJ whole genome shotgun (WGS) entry which is preliminary data.</text>
</comment>
<evidence type="ECO:0000313" key="2">
    <source>
        <dbReference type="EMBL" id="KAF7252170.1"/>
    </source>
</evidence>
<dbReference type="AlphaFoldDB" id="A0A8S9YIB1"/>
<organism evidence="2 3">
    <name type="scientific">Paragonimus skrjabini miyazakii</name>
    <dbReference type="NCBI Taxonomy" id="59628"/>
    <lineage>
        <taxon>Eukaryota</taxon>
        <taxon>Metazoa</taxon>
        <taxon>Spiralia</taxon>
        <taxon>Lophotrochozoa</taxon>
        <taxon>Platyhelminthes</taxon>
        <taxon>Trematoda</taxon>
        <taxon>Digenea</taxon>
        <taxon>Plagiorchiida</taxon>
        <taxon>Troglotremata</taxon>
        <taxon>Troglotrematidae</taxon>
        <taxon>Paragonimus</taxon>
    </lineage>
</organism>
<evidence type="ECO:0000313" key="3">
    <source>
        <dbReference type="Proteomes" id="UP000822476"/>
    </source>
</evidence>
<dbReference type="EMBL" id="JTDE01004987">
    <property type="protein sequence ID" value="KAF7252170.1"/>
    <property type="molecule type" value="Genomic_DNA"/>
</dbReference>
<sequence length="115" mass="12856">MLQLECSFGDDSASHNIPTAFLPSTPPPPIHKKRYVFNFYTYFIQNTEKRLSFSENTPPGATAADCATIHSPLSSSPYNRDPPPVRFRELVDSPGIRPLTSPTPTWNAREDCDSE</sequence>
<name>A0A8S9YIB1_9TREM</name>